<keyword evidence="3" id="KW-0067">ATP-binding</keyword>
<protein>
    <recommendedName>
        <fullName evidence="4">ABC transporter domain-containing protein</fullName>
    </recommendedName>
</protein>
<dbReference type="EMBL" id="QJKK01000007">
    <property type="protein sequence ID" value="RAL23248.1"/>
    <property type="molecule type" value="Genomic_DNA"/>
</dbReference>
<dbReference type="InterPro" id="IPR051782">
    <property type="entry name" value="ABC_Transporter_VariousFunc"/>
</dbReference>
<gene>
    <name evidence="5" type="ORF">DL897_12865</name>
</gene>
<dbReference type="SUPFAM" id="SSF52540">
    <property type="entry name" value="P-loop containing nucleoside triphosphate hydrolases"/>
    <property type="match status" value="1"/>
</dbReference>
<dbReference type="InterPro" id="IPR003439">
    <property type="entry name" value="ABC_transporter-like_ATP-bd"/>
</dbReference>
<evidence type="ECO:0000313" key="5">
    <source>
        <dbReference type="EMBL" id="RAL23248.1"/>
    </source>
</evidence>
<dbReference type="SMART" id="SM00382">
    <property type="entry name" value="AAA"/>
    <property type="match status" value="1"/>
</dbReference>
<dbReference type="Gene3D" id="3.40.50.300">
    <property type="entry name" value="P-loop containing nucleotide triphosphate hydrolases"/>
    <property type="match status" value="1"/>
</dbReference>
<keyword evidence="6" id="KW-1185">Reference proteome</keyword>
<dbReference type="Proteomes" id="UP000251213">
    <property type="component" value="Unassembled WGS sequence"/>
</dbReference>
<evidence type="ECO:0000259" key="4">
    <source>
        <dbReference type="PROSITE" id="PS50893"/>
    </source>
</evidence>
<dbReference type="PANTHER" id="PTHR42939">
    <property type="entry name" value="ABC TRANSPORTER ATP-BINDING PROTEIN ALBC-RELATED"/>
    <property type="match status" value="1"/>
</dbReference>
<accession>A0A364K3A8</accession>
<dbReference type="OrthoDB" id="2960217at2"/>
<dbReference type="InterPro" id="IPR027417">
    <property type="entry name" value="P-loop_NTPase"/>
</dbReference>
<dbReference type="Pfam" id="PF00005">
    <property type="entry name" value="ABC_tran"/>
    <property type="match status" value="1"/>
</dbReference>
<evidence type="ECO:0000313" key="6">
    <source>
        <dbReference type="Proteomes" id="UP000251213"/>
    </source>
</evidence>
<dbReference type="PANTHER" id="PTHR42939:SF3">
    <property type="entry name" value="ABC TRANSPORTER ATP-BINDING COMPONENT"/>
    <property type="match status" value="1"/>
</dbReference>
<sequence length="296" mass="33892">MTTKASVIQIQQVSLSFPRFQLGPIDLSIEEGYVHALIGSNGAGKSTLLQTIMGLIIPDQGQISIFGMNYPHAEKEIKEQISYIPPEYLGPERWSAQKLANFYHKWYPNWDQQYFISLLEQFEISDREPYINLSTGSKRKLLFSLALACHTKLLLLDEPTNGYDFISRQIFYEQLLNWIQDGDRTAVIATHSSEEINKVADYITLMDRGMILGTFEKDTLIEQWRTIWLQKPLESTEDIPNIIRLDQSAPTSCLISSNAEKTLQALQTKNIPILKVTAMAIEDIITEITRKHRLIK</sequence>
<keyword evidence="1" id="KW-0813">Transport</keyword>
<reference evidence="5 6" key="2">
    <citation type="submission" date="2018-06" db="EMBL/GenBank/DDBJ databases">
        <authorList>
            <person name="Zhirakovskaya E."/>
        </authorList>
    </citation>
    <scope>NUCLEOTIDE SEQUENCE [LARGE SCALE GENOMIC DNA]</scope>
    <source>
        <strain evidence="5 6">FBKL4.011</strain>
    </source>
</reference>
<dbReference type="AlphaFoldDB" id="A0A364K3A8"/>
<dbReference type="InterPro" id="IPR003593">
    <property type="entry name" value="AAA+_ATPase"/>
</dbReference>
<name>A0A364K3A8_9BACL</name>
<dbReference type="PROSITE" id="PS50893">
    <property type="entry name" value="ABC_TRANSPORTER_2"/>
    <property type="match status" value="1"/>
</dbReference>
<dbReference type="RefSeq" id="WP_113659555.1">
    <property type="nucleotide sequence ID" value="NZ_KZ845669.1"/>
</dbReference>
<organism evidence="5 6">
    <name type="scientific">Thermoflavimicrobium daqui</name>
    <dbReference type="NCBI Taxonomy" id="2137476"/>
    <lineage>
        <taxon>Bacteria</taxon>
        <taxon>Bacillati</taxon>
        <taxon>Bacillota</taxon>
        <taxon>Bacilli</taxon>
        <taxon>Bacillales</taxon>
        <taxon>Thermoactinomycetaceae</taxon>
        <taxon>Thermoflavimicrobium</taxon>
    </lineage>
</organism>
<reference evidence="5 6" key="1">
    <citation type="submission" date="2018-06" db="EMBL/GenBank/DDBJ databases">
        <title>Thermoflavimicrobium daqus sp. nov., a thermophilic microbe isolated from Moutai-flavour Daqu.</title>
        <authorList>
            <person name="Wang X."/>
            <person name="Zhou H."/>
        </authorList>
    </citation>
    <scope>NUCLEOTIDE SEQUENCE [LARGE SCALE GENOMIC DNA]</scope>
    <source>
        <strain evidence="5 6">FBKL4.011</strain>
    </source>
</reference>
<evidence type="ECO:0000256" key="2">
    <source>
        <dbReference type="ARBA" id="ARBA00022741"/>
    </source>
</evidence>
<keyword evidence="2" id="KW-0547">Nucleotide-binding</keyword>
<comment type="caution">
    <text evidence="5">The sequence shown here is derived from an EMBL/GenBank/DDBJ whole genome shotgun (WGS) entry which is preliminary data.</text>
</comment>
<evidence type="ECO:0000256" key="1">
    <source>
        <dbReference type="ARBA" id="ARBA00022448"/>
    </source>
</evidence>
<feature type="domain" description="ABC transporter" evidence="4">
    <location>
        <begin position="5"/>
        <end position="233"/>
    </location>
</feature>
<dbReference type="CDD" id="cd03230">
    <property type="entry name" value="ABC_DR_subfamily_A"/>
    <property type="match status" value="1"/>
</dbReference>
<dbReference type="GO" id="GO:0005524">
    <property type="term" value="F:ATP binding"/>
    <property type="evidence" value="ECO:0007669"/>
    <property type="project" value="UniProtKB-KW"/>
</dbReference>
<evidence type="ECO:0000256" key="3">
    <source>
        <dbReference type="ARBA" id="ARBA00022840"/>
    </source>
</evidence>
<proteinExistence type="predicted"/>
<dbReference type="GO" id="GO:0016887">
    <property type="term" value="F:ATP hydrolysis activity"/>
    <property type="evidence" value="ECO:0007669"/>
    <property type="project" value="InterPro"/>
</dbReference>